<feature type="compositionally biased region" description="Basic and acidic residues" evidence="1">
    <location>
        <begin position="47"/>
        <end position="56"/>
    </location>
</feature>
<dbReference type="EMBL" id="KN822942">
    <property type="protein sequence ID" value="KIO34812.1"/>
    <property type="molecule type" value="Genomic_DNA"/>
</dbReference>
<organism evidence="2 3">
    <name type="scientific">Tulasnella calospora MUT 4182</name>
    <dbReference type="NCBI Taxonomy" id="1051891"/>
    <lineage>
        <taxon>Eukaryota</taxon>
        <taxon>Fungi</taxon>
        <taxon>Dikarya</taxon>
        <taxon>Basidiomycota</taxon>
        <taxon>Agaricomycotina</taxon>
        <taxon>Agaricomycetes</taxon>
        <taxon>Cantharellales</taxon>
        <taxon>Tulasnellaceae</taxon>
        <taxon>Tulasnella</taxon>
    </lineage>
</organism>
<keyword evidence="3" id="KW-1185">Reference proteome</keyword>
<gene>
    <name evidence="2" type="ORF">M407DRAFT_16757</name>
</gene>
<protein>
    <submittedName>
        <fullName evidence="2">Uncharacterized protein</fullName>
    </submittedName>
</protein>
<name>A0A0C3MMA5_9AGAM</name>
<reference evidence="3" key="2">
    <citation type="submission" date="2015-01" db="EMBL/GenBank/DDBJ databases">
        <title>Evolutionary Origins and Diversification of the Mycorrhizal Mutualists.</title>
        <authorList>
            <consortium name="DOE Joint Genome Institute"/>
            <consortium name="Mycorrhizal Genomics Consortium"/>
            <person name="Kohler A."/>
            <person name="Kuo A."/>
            <person name="Nagy L.G."/>
            <person name="Floudas D."/>
            <person name="Copeland A."/>
            <person name="Barry K.W."/>
            <person name="Cichocki N."/>
            <person name="Veneault-Fourrey C."/>
            <person name="LaButti K."/>
            <person name="Lindquist E.A."/>
            <person name="Lipzen A."/>
            <person name="Lundell T."/>
            <person name="Morin E."/>
            <person name="Murat C."/>
            <person name="Riley R."/>
            <person name="Ohm R."/>
            <person name="Sun H."/>
            <person name="Tunlid A."/>
            <person name="Henrissat B."/>
            <person name="Grigoriev I.V."/>
            <person name="Hibbett D.S."/>
            <person name="Martin F."/>
        </authorList>
    </citation>
    <scope>NUCLEOTIDE SEQUENCE [LARGE SCALE GENOMIC DNA]</scope>
    <source>
        <strain evidence="3">MUT 4182</strain>
    </source>
</reference>
<dbReference type="AlphaFoldDB" id="A0A0C3MMA5"/>
<dbReference type="HOGENOM" id="CLU_3015909_0_0_1"/>
<evidence type="ECO:0000256" key="1">
    <source>
        <dbReference type="SAM" id="MobiDB-lite"/>
    </source>
</evidence>
<accession>A0A0C3MMA5</accession>
<dbReference type="Proteomes" id="UP000054248">
    <property type="component" value="Unassembled WGS sequence"/>
</dbReference>
<feature type="region of interest" description="Disordered" evidence="1">
    <location>
        <begin position="1"/>
        <end position="56"/>
    </location>
</feature>
<reference evidence="2 3" key="1">
    <citation type="submission" date="2014-04" db="EMBL/GenBank/DDBJ databases">
        <authorList>
            <consortium name="DOE Joint Genome Institute"/>
            <person name="Kuo A."/>
            <person name="Girlanda M."/>
            <person name="Perotto S."/>
            <person name="Kohler A."/>
            <person name="Nagy L.G."/>
            <person name="Floudas D."/>
            <person name="Copeland A."/>
            <person name="Barry K.W."/>
            <person name="Cichocki N."/>
            <person name="Veneault-Fourrey C."/>
            <person name="LaButti K."/>
            <person name="Lindquist E.A."/>
            <person name="Lipzen A."/>
            <person name="Lundell T."/>
            <person name="Morin E."/>
            <person name="Murat C."/>
            <person name="Sun H."/>
            <person name="Tunlid A."/>
            <person name="Henrissat B."/>
            <person name="Grigoriev I.V."/>
            <person name="Hibbett D.S."/>
            <person name="Martin F."/>
            <person name="Nordberg H.P."/>
            <person name="Cantor M.N."/>
            <person name="Hua S.X."/>
        </authorList>
    </citation>
    <scope>NUCLEOTIDE SEQUENCE [LARGE SCALE GENOMIC DNA]</scope>
    <source>
        <strain evidence="2 3">MUT 4182</strain>
    </source>
</reference>
<evidence type="ECO:0000313" key="2">
    <source>
        <dbReference type="EMBL" id="KIO34812.1"/>
    </source>
</evidence>
<feature type="compositionally biased region" description="Polar residues" evidence="1">
    <location>
        <begin position="20"/>
        <end position="31"/>
    </location>
</feature>
<evidence type="ECO:0000313" key="3">
    <source>
        <dbReference type="Proteomes" id="UP000054248"/>
    </source>
</evidence>
<sequence>MHKNAVTDNADAASPPYTMHSLSKATGSRANRPTKVKLSAQWYTVRNPKDTTEARR</sequence>
<proteinExistence type="predicted"/>